<dbReference type="AlphaFoldDB" id="A0A2L2LLS0"/>
<name>A0A2L2LLS0_AGRTU</name>
<geneLocation type="plasmid" evidence="2">
    <name>pti1d1609</name>
</geneLocation>
<evidence type="ECO:0000313" key="1">
    <source>
        <dbReference type="EMBL" id="AVH45269.1"/>
    </source>
</evidence>
<evidence type="ECO:0000313" key="2">
    <source>
        <dbReference type="Proteomes" id="UP000237717"/>
    </source>
</evidence>
<proteinExistence type="predicted"/>
<accession>A0A2L2LLS0</accession>
<organism evidence="1 2">
    <name type="scientific">Agrobacterium tumefaciens</name>
    <dbReference type="NCBI Taxonomy" id="358"/>
    <lineage>
        <taxon>Bacteria</taxon>
        <taxon>Pseudomonadati</taxon>
        <taxon>Pseudomonadota</taxon>
        <taxon>Alphaproteobacteria</taxon>
        <taxon>Hyphomicrobiales</taxon>
        <taxon>Rhizobiaceae</taxon>
        <taxon>Rhizobium/Agrobacterium group</taxon>
        <taxon>Agrobacterium</taxon>
        <taxon>Agrobacterium tumefaciens complex</taxon>
    </lineage>
</organism>
<protein>
    <submittedName>
        <fullName evidence="1">Uncharacterized protein</fullName>
    </submittedName>
</protein>
<dbReference type="Proteomes" id="UP000237717">
    <property type="component" value="Plasmid pTi1D1609"/>
</dbReference>
<dbReference type="EMBL" id="CP026926">
    <property type="protein sequence ID" value="AVH45269.1"/>
    <property type="molecule type" value="Genomic_DNA"/>
</dbReference>
<keyword evidence="1" id="KW-0614">Plasmid</keyword>
<gene>
    <name evidence="1" type="ORF">At1D1609_52360</name>
</gene>
<sequence>MARRFENDGHILLCQTDDHGPAKRVLWVLDQHRQILVRFSERIAEKIDLPAILQRKHVRV</sequence>
<accession>A0AA86G163</accession>
<reference evidence="1 2" key="1">
    <citation type="submission" date="2018-02" db="EMBL/GenBank/DDBJ databases">
        <title>Complete genome sequence of Agrobacterium tumefaciens 1D1609.</title>
        <authorList>
            <person name="Cho S.-T."/>
            <person name="Haryono M."/>
            <person name="Chang H.-H."/>
            <person name="Santos M.N."/>
            <person name="Lai E.-M."/>
            <person name="Kuo C.-H."/>
        </authorList>
    </citation>
    <scope>NUCLEOTIDE SEQUENCE [LARGE SCALE GENOMIC DNA]</scope>
    <source>
        <strain evidence="1 2">1D1609</strain>
        <plasmid evidence="2">Plasmid pti1d1609</plasmid>
    </source>
</reference>
<dbReference type="KEGG" id="atf:Ach5_51920"/>